<accession>A0A3S0GRK6</accession>
<dbReference type="Gene3D" id="1.10.10.10">
    <property type="entry name" value="Winged helix-like DNA-binding domain superfamily/Winged helix DNA-binding domain"/>
    <property type="match status" value="1"/>
</dbReference>
<evidence type="ECO:0000256" key="7">
    <source>
        <dbReference type="ARBA" id="ARBA00023204"/>
    </source>
</evidence>
<evidence type="ECO:0000256" key="2">
    <source>
        <dbReference type="ARBA" id="ARBA00008711"/>
    </source>
</evidence>
<dbReference type="GO" id="GO:0032259">
    <property type="term" value="P:methylation"/>
    <property type="evidence" value="ECO:0007669"/>
    <property type="project" value="UniProtKB-KW"/>
</dbReference>
<evidence type="ECO:0000256" key="1">
    <source>
        <dbReference type="ARBA" id="ARBA00001286"/>
    </source>
</evidence>
<protein>
    <recommendedName>
        <fullName evidence="3">methylated-DNA--[protein]-cysteine S-methyltransferase</fullName>
        <ecNumber evidence="3">2.1.1.63</ecNumber>
    </recommendedName>
</protein>
<keyword evidence="5 11" id="KW-0808">Transferase</keyword>
<evidence type="ECO:0000256" key="5">
    <source>
        <dbReference type="ARBA" id="ARBA00022679"/>
    </source>
</evidence>
<dbReference type="AlphaFoldDB" id="A0A3S0GRK6"/>
<dbReference type="InterPro" id="IPR008332">
    <property type="entry name" value="MethylG_MeTrfase_N"/>
</dbReference>
<dbReference type="GO" id="GO:0006281">
    <property type="term" value="P:DNA repair"/>
    <property type="evidence" value="ECO:0007669"/>
    <property type="project" value="UniProtKB-KW"/>
</dbReference>
<keyword evidence="4 11" id="KW-0489">Methyltransferase</keyword>
<keyword evidence="6" id="KW-0227">DNA damage</keyword>
<feature type="domain" description="Methylguanine DNA methyltransferase ribonuclease-like" evidence="10">
    <location>
        <begin position="9"/>
        <end position="83"/>
    </location>
</feature>
<dbReference type="Proteomes" id="UP000267418">
    <property type="component" value="Unassembled WGS sequence"/>
</dbReference>
<evidence type="ECO:0000256" key="4">
    <source>
        <dbReference type="ARBA" id="ARBA00022603"/>
    </source>
</evidence>
<evidence type="ECO:0000256" key="3">
    <source>
        <dbReference type="ARBA" id="ARBA00011918"/>
    </source>
</evidence>
<dbReference type="Pfam" id="PF01035">
    <property type="entry name" value="DNA_binding_1"/>
    <property type="match status" value="1"/>
</dbReference>
<keyword evidence="7" id="KW-0234">DNA repair</keyword>
<dbReference type="GO" id="GO:0003908">
    <property type="term" value="F:methylated-DNA-[protein]-cysteine S-methyltransferase activity"/>
    <property type="evidence" value="ECO:0007669"/>
    <property type="project" value="UniProtKB-EC"/>
</dbReference>
<dbReference type="PROSITE" id="PS00374">
    <property type="entry name" value="MGMT"/>
    <property type="match status" value="1"/>
</dbReference>
<proteinExistence type="inferred from homology"/>
<comment type="catalytic activity">
    <reaction evidence="8">
        <text>a 6-O-methyl-2'-deoxyguanosine in DNA + L-cysteinyl-[protein] = S-methyl-L-cysteinyl-[protein] + a 2'-deoxyguanosine in DNA</text>
        <dbReference type="Rhea" id="RHEA:24000"/>
        <dbReference type="Rhea" id="RHEA-COMP:10131"/>
        <dbReference type="Rhea" id="RHEA-COMP:10132"/>
        <dbReference type="Rhea" id="RHEA-COMP:11367"/>
        <dbReference type="Rhea" id="RHEA-COMP:11368"/>
        <dbReference type="ChEBI" id="CHEBI:29950"/>
        <dbReference type="ChEBI" id="CHEBI:82612"/>
        <dbReference type="ChEBI" id="CHEBI:85445"/>
        <dbReference type="ChEBI" id="CHEBI:85448"/>
        <dbReference type="EC" id="2.1.1.63"/>
    </reaction>
</comment>
<dbReference type="NCBIfam" id="TIGR00589">
    <property type="entry name" value="ogt"/>
    <property type="match status" value="1"/>
</dbReference>
<dbReference type="EC" id="2.1.1.63" evidence="3"/>
<evidence type="ECO:0000259" key="9">
    <source>
        <dbReference type="Pfam" id="PF01035"/>
    </source>
</evidence>
<name>A0A3S0GRK6_9BURK</name>
<keyword evidence="12" id="KW-1185">Reference proteome</keyword>
<evidence type="ECO:0000259" key="10">
    <source>
        <dbReference type="Pfam" id="PF02870"/>
    </source>
</evidence>
<dbReference type="FunFam" id="1.10.10.10:FF:000214">
    <property type="entry name" value="Methylated-DNA--protein-cysteine methyltransferase"/>
    <property type="match status" value="1"/>
</dbReference>
<comment type="caution">
    <text evidence="11">The sequence shown here is derived from an EMBL/GenBank/DDBJ whole genome shotgun (WGS) entry which is preliminary data.</text>
</comment>
<dbReference type="PANTHER" id="PTHR10815">
    <property type="entry name" value="METHYLATED-DNA--PROTEIN-CYSTEINE METHYLTRANSFERASE"/>
    <property type="match status" value="1"/>
</dbReference>
<dbReference type="OrthoDB" id="9802228at2"/>
<dbReference type="Gene3D" id="3.30.160.70">
    <property type="entry name" value="Methylated DNA-protein cysteine methyltransferase domain"/>
    <property type="match status" value="1"/>
</dbReference>
<feature type="domain" description="Methylated-DNA-[protein]-cysteine S-methyltransferase DNA binding" evidence="9">
    <location>
        <begin position="89"/>
        <end position="170"/>
    </location>
</feature>
<dbReference type="InterPro" id="IPR001497">
    <property type="entry name" value="MethylDNA_cys_MeTrfase_AS"/>
</dbReference>
<evidence type="ECO:0000313" key="11">
    <source>
        <dbReference type="EMBL" id="RTQ30809.1"/>
    </source>
</evidence>
<gene>
    <name evidence="11" type="ORF">EJP69_27620</name>
</gene>
<dbReference type="InterPro" id="IPR014048">
    <property type="entry name" value="MethylDNA_cys_MeTrfase_DNA-bd"/>
</dbReference>
<evidence type="ECO:0000256" key="6">
    <source>
        <dbReference type="ARBA" id="ARBA00022763"/>
    </source>
</evidence>
<comment type="catalytic activity">
    <reaction evidence="1">
        <text>a 4-O-methyl-thymidine in DNA + L-cysteinyl-[protein] = a thymidine in DNA + S-methyl-L-cysteinyl-[protein]</text>
        <dbReference type="Rhea" id="RHEA:53428"/>
        <dbReference type="Rhea" id="RHEA-COMP:10131"/>
        <dbReference type="Rhea" id="RHEA-COMP:10132"/>
        <dbReference type="Rhea" id="RHEA-COMP:13555"/>
        <dbReference type="Rhea" id="RHEA-COMP:13556"/>
        <dbReference type="ChEBI" id="CHEBI:29950"/>
        <dbReference type="ChEBI" id="CHEBI:82612"/>
        <dbReference type="ChEBI" id="CHEBI:137386"/>
        <dbReference type="ChEBI" id="CHEBI:137387"/>
        <dbReference type="EC" id="2.1.1.63"/>
    </reaction>
</comment>
<dbReference type="InterPro" id="IPR036388">
    <property type="entry name" value="WH-like_DNA-bd_sf"/>
</dbReference>
<dbReference type="CDD" id="cd06445">
    <property type="entry name" value="ATase"/>
    <property type="match status" value="1"/>
</dbReference>
<dbReference type="EMBL" id="RXOE01000011">
    <property type="protein sequence ID" value="RTQ30809.1"/>
    <property type="molecule type" value="Genomic_DNA"/>
</dbReference>
<comment type="similarity">
    <text evidence="2">Belongs to the MGMT family.</text>
</comment>
<dbReference type="SUPFAM" id="SSF53155">
    <property type="entry name" value="Methylated DNA-protein cysteine methyltransferase domain"/>
    <property type="match status" value="1"/>
</dbReference>
<sequence length="196" mass="21144">MLKLQLSRLDSPLGELLLVTDHAGAIHALDFADHRARLHRLLRQLHEDGIELAEGIAAPQAVADALRRYFDGDLSAIDALPVATLGDALQRKVWAALRRIPAGRTTSYGELAKQLGFDDPRAAIDIGAANGSNPVSIVVPCHRVIGRNGELKGYAGGVFRKRHLLRHEGALPDADVAREQAPATATAMQQTMQLAF</sequence>
<dbReference type="InterPro" id="IPR036217">
    <property type="entry name" value="MethylDNA_cys_MeTrfase_DNAb"/>
</dbReference>
<organism evidence="11 12">
    <name type="scientific">Variovorax gossypii</name>
    <dbReference type="NCBI Taxonomy" id="1679495"/>
    <lineage>
        <taxon>Bacteria</taxon>
        <taxon>Pseudomonadati</taxon>
        <taxon>Pseudomonadota</taxon>
        <taxon>Betaproteobacteria</taxon>
        <taxon>Burkholderiales</taxon>
        <taxon>Comamonadaceae</taxon>
        <taxon>Variovorax</taxon>
    </lineage>
</organism>
<reference evidence="11 12" key="1">
    <citation type="submission" date="2018-12" db="EMBL/GenBank/DDBJ databases">
        <title>The genome of Variovorax gossypii DSM 100435.</title>
        <authorList>
            <person name="Gao J."/>
            <person name="Sun J."/>
        </authorList>
    </citation>
    <scope>NUCLEOTIDE SEQUENCE [LARGE SCALE GENOMIC DNA]</scope>
    <source>
        <strain evidence="11 12">DSM 100435</strain>
    </source>
</reference>
<dbReference type="RefSeq" id="WP_126473536.1">
    <property type="nucleotide sequence ID" value="NZ_RXOE01000011.1"/>
</dbReference>
<dbReference type="PANTHER" id="PTHR10815:SF5">
    <property type="entry name" value="METHYLATED-DNA--PROTEIN-CYSTEINE METHYLTRANSFERASE"/>
    <property type="match status" value="1"/>
</dbReference>
<evidence type="ECO:0000256" key="8">
    <source>
        <dbReference type="ARBA" id="ARBA00049348"/>
    </source>
</evidence>
<dbReference type="SUPFAM" id="SSF46767">
    <property type="entry name" value="Methylated DNA-protein cysteine methyltransferase, C-terminal domain"/>
    <property type="match status" value="1"/>
</dbReference>
<dbReference type="Pfam" id="PF02870">
    <property type="entry name" value="Methyltransf_1N"/>
    <property type="match status" value="1"/>
</dbReference>
<evidence type="ECO:0000313" key="12">
    <source>
        <dbReference type="Proteomes" id="UP000267418"/>
    </source>
</evidence>
<dbReference type="InterPro" id="IPR036631">
    <property type="entry name" value="MGMT_N_sf"/>
</dbReference>